<organism evidence="1 2">
    <name type="scientific">Phreatobacter cathodiphilus</name>
    <dbReference type="NCBI Taxonomy" id="1868589"/>
    <lineage>
        <taxon>Bacteria</taxon>
        <taxon>Pseudomonadati</taxon>
        <taxon>Pseudomonadota</taxon>
        <taxon>Alphaproteobacteria</taxon>
        <taxon>Hyphomicrobiales</taxon>
        <taxon>Phreatobacteraceae</taxon>
        <taxon>Phreatobacter</taxon>
    </lineage>
</organism>
<reference evidence="1 2" key="1">
    <citation type="submission" date="2018-03" db="EMBL/GenBank/DDBJ databases">
        <title>Genome sequencing of Phreatobacter sp.</title>
        <authorList>
            <person name="Kim S.-J."/>
            <person name="Heo J."/>
            <person name="Kwon S.-W."/>
        </authorList>
    </citation>
    <scope>NUCLEOTIDE SEQUENCE [LARGE SCALE GENOMIC DNA]</scope>
    <source>
        <strain evidence="1 2">S-12</strain>
    </source>
</reference>
<sequence>MALTLGGDGGGRIVLRDTPWDARALGRPTLDVTELALACENGAGTDDDDLFAALDAACQERGAALVTARIDAARRQAIARLQAAGFRYVETVLRLRYPNLARFDAAGTRPLALRAPLAEDHPALLDQAAATFNFGRFAEDPAIPPAVNPRRQIDWMEGLLAGRATVLVTGPPPRPAAFMAFTTAEGAADLVLGGTQPDQAVLALPFWTAIMLHLKQAGIRRVDTVVSAANVGVANLYARLGFQIRETLVGLHLHRP</sequence>
<dbReference type="Gene3D" id="3.40.630.30">
    <property type="match status" value="1"/>
</dbReference>
<keyword evidence="2" id="KW-1185">Reference proteome</keyword>
<dbReference type="EMBL" id="CP027668">
    <property type="protein sequence ID" value="AVO46007.1"/>
    <property type="molecule type" value="Genomic_DNA"/>
</dbReference>
<dbReference type="KEGG" id="phr:C6569_13520"/>
<proteinExistence type="predicted"/>
<protein>
    <recommendedName>
        <fullName evidence="3">N-acetyltransferase domain-containing protein</fullName>
    </recommendedName>
</protein>
<evidence type="ECO:0000313" key="1">
    <source>
        <dbReference type="EMBL" id="AVO46007.1"/>
    </source>
</evidence>
<evidence type="ECO:0000313" key="2">
    <source>
        <dbReference type="Proteomes" id="UP000237889"/>
    </source>
</evidence>
<dbReference type="InterPro" id="IPR016181">
    <property type="entry name" value="Acyl_CoA_acyltransferase"/>
</dbReference>
<dbReference type="SUPFAM" id="SSF55729">
    <property type="entry name" value="Acyl-CoA N-acyltransferases (Nat)"/>
    <property type="match status" value="1"/>
</dbReference>
<dbReference type="OrthoDB" id="9779968at2"/>
<evidence type="ECO:0008006" key="3">
    <source>
        <dbReference type="Google" id="ProtNLM"/>
    </source>
</evidence>
<name>A0A2S0ND89_9HYPH</name>
<gene>
    <name evidence="1" type="ORF">C6569_13520</name>
</gene>
<dbReference type="Proteomes" id="UP000237889">
    <property type="component" value="Chromosome"/>
</dbReference>
<dbReference type="AlphaFoldDB" id="A0A2S0ND89"/>
<accession>A0A2S0ND89</accession>
<dbReference type="RefSeq" id="WP_106749348.1">
    <property type="nucleotide sequence ID" value="NZ_CP027668.1"/>
</dbReference>